<sequence>MIPEVTLYQRAGCHLCEIALAQLSEIKRVHDFELTQVDIESSDELHALYLERIPVIALGGVELYDFEIDRADLESRLSAAAAR</sequence>
<dbReference type="AlphaFoldDB" id="A0A6J5Z6Q7"/>
<gene>
    <name evidence="1" type="ORF">UFOPK3522_00269</name>
    <name evidence="2" type="ORF">UFOPK4175_00279</name>
</gene>
<dbReference type="Pfam" id="PF05768">
    <property type="entry name" value="Glrx-like"/>
    <property type="match status" value="1"/>
</dbReference>
<name>A0A6J5Z6Q7_9ZZZZ</name>
<reference evidence="1" key="1">
    <citation type="submission" date="2020-05" db="EMBL/GenBank/DDBJ databases">
        <authorList>
            <person name="Chiriac C."/>
            <person name="Salcher M."/>
            <person name="Ghai R."/>
            <person name="Kavagutti S V."/>
        </authorList>
    </citation>
    <scope>NUCLEOTIDE SEQUENCE</scope>
</reference>
<dbReference type="PANTHER" id="PTHR33558:SF1">
    <property type="entry name" value="GLUTAREDOXIN-LIKE PROTEIN C5ORF63 HOMOLOG"/>
    <property type="match status" value="1"/>
</dbReference>
<dbReference type="SUPFAM" id="SSF52833">
    <property type="entry name" value="Thioredoxin-like"/>
    <property type="match status" value="1"/>
</dbReference>
<dbReference type="InterPro" id="IPR052565">
    <property type="entry name" value="Glutaredoxin-like_YDR286C"/>
</dbReference>
<evidence type="ECO:0000313" key="2">
    <source>
        <dbReference type="EMBL" id="CAB5030595.1"/>
    </source>
</evidence>
<dbReference type="EMBL" id="CAFBPX010000031">
    <property type="protein sequence ID" value="CAB5030595.1"/>
    <property type="molecule type" value="Genomic_DNA"/>
</dbReference>
<dbReference type="InterPro" id="IPR036249">
    <property type="entry name" value="Thioredoxin-like_sf"/>
</dbReference>
<accession>A0A6J5Z6Q7</accession>
<dbReference type="PANTHER" id="PTHR33558">
    <property type="entry name" value="GLUTAREDOXIN-LIKE PROTEIN C5ORF63 HOMOLOG"/>
    <property type="match status" value="1"/>
</dbReference>
<evidence type="ECO:0000313" key="1">
    <source>
        <dbReference type="EMBL" id="CAB4337078.1"/>
    </source>
</evidence>
<dbReference type="EMBL" id="CAESAO010000012">
    <property type="protein sequence ID" value="CAB4337078.1"/>
    <property type="molecule type" value="Genomic_DNA"/>
</dbReference>
<dbReference type="InterPro" id="IPR008554">
    <property type="entry name" value="Glutaredoxin-like"/>
</dbReference>
<dbReference type="Gene3D" id="3.40.30.10">
    <property type="entry name" value="Glutaredoxin"/>
    <property type="match status" value="1"/>
</dbReference>
<proteinExistence type="predicted"/>
<organism evidence="1">
    <name type="scientific">freshwater metagenome</name>
    <dbReference type="NCBI Taxonomy" id="449393"/>
    <lineage>
        <taxon>unclassified sequences</taxon>
        <taxon>metagenomes</taxon>
        <taxon>ecological metagenomes</taxon>
    </lineage>
</organism>
<protein>
    <submittedName>
        <fullName evidence="1">Unannotated protein</fullName>
    </submittedName>
</protein>